<proteinExistence type="predicted"/>
<name>B2VY74_PYRTR</name>
<dbReference type="OrthoDB" id="3878372at2759"/>
<keyword evidence="1" id="KW-0812">Transmembrane</keyword>
<keyword evidence="1" id="KW-0472">Membrane</keyword>
<feature type="chain" id="PRO_5002782735" evidence="2">
    <location>
        <begin position="25"/>
        <end position="241"/>
    </location>
</feature>
<evidence type="ECO:0000313" key="3">
    <source>
        <dbReference type="EMBL" id="EDU44887.1"/>
    </source>
</evidence>
<dbReference type="HOGENOM" id="CLU_081035_0_0_1"/>
<keyword evidence="1" id="KW-1133">Transmembrane helix</keyword>
<reference evidence="4" key="1">
    <citation type="journal article" date="2013" name="G3 (Bethesda)">
        <title>Comparative genomics of a plant-pathogenic fungus, Pyrenophora tritici-repentis, reveals transduplication and the impact of repeat elements on pathogenicity and population divergence.</title>
        <authorList>
            <person name="Manning V.A."/>
            <person name="Pandelova I."/>
            <person name="Dhillon B."/>
            <person name="Wilhelm L.J."/>
            <person name="Goodwin S.B."/>
            <person name="Berlin A.M."/>
            <person name="Figueroa M."/>
            <person name="Freitag M."/>
            <person name="Hane J.K."/>
            <person name="Henrissat B."/>
            <person name="Holman W.H."/>
            <person name="Kodira C.D."/>
            <person name="Martin J."/>
            <person name="Oliver R.P."/>
            <person name="Robbertse B."/>
            <person name="Schackwitz W."/>
            <person name="Schwartz D.C."/>
            <person name="Spatafora J.W."/>
            <person name="Turgeon B.G."/>
            <person name="Yandava C."/>
            <person name="Young S."/>
            <person name="Zhou S."/>
            <person name="Zeng Q."/>
            <person name="Grigoriev I.V."/>
            <person name="Ma L.-J."/>
            <person name="Ciuffetti L.M."/>
        </authorList>
    </citation>
    <scope>NUCLEOTIDE SEQUENCE [LARGE SCALE GENOMIC DNA]</scope>
    <source>
        <strain evidence="4">Pt-1C-BFP</strain>
    </source>
</reference>
<keyword evidence="2" id="KW-0732">Signal</keyword>
<dbReference type="OMA" id="GCATWAK"/>
<evidence type="ECO:0000256" key="2">
    <source>
        <dbReference type="SAM" id="SignalP"/>
    </source>
</evidence>
<dbReference type="AlphaFoldDB" id="B2VY74"/>
<dbReference type="EMBL" id="DS231616">
    <property type="protein sequence ID" value="EDU44887.1"/>
    <property type="molecule type" value="Genomic_DNA"/>
</dbReference>
<accession>B2VY74</accession>
<evidence type="ECO:0000256" key="1">
    <source>
        <dbReference type="SAM" id="Phobius"/>
    </source>
</evidence>
<dbReference type="InParanoid" id="B2VY74"/>
<feature type="transmembrane region" description="Helical" evidence="1">
    <location>
        <begin position="221"/>
        <end position="239"/>
    </location>
</feature>
<dbReference type="eggNOG" id="ENOG502T01Y">
    <property type="taxonomic scope" value="Eukaryota"/>
</dbReference>
<organism evidence="3 4">
    <name type="scientific">Pyrenophora tritici-repentis (strain Pt-1C-BFP)</name>
    <name type="common">Wheat tan spot fungus</name>
    <name type="synonym">Drechslera tritici-repentis</name>
    <dbReference type="NCBI Taxonomy" id="426418"/>
    <lineage>
        <taxon>Eukaryota</taxon>
        <taxon>Fungi</taxon>
        <taxon>Dikarya</taxon>
        <taxon>Ascomycota</taxon>
        <taxon>Pezizomycotina</taxon>
        <taxon>Dothideomycetes</taxon>
        <taxon>Pleosporomycetidae</taxon>
        <taxon>Pleosporales</taxon>
        <taxon>Pleosporineae</taxon>
        <taxon>Pleosporaceae</taxon>
        <taxon>Pyrenophora</taxon>
    </lineage>
</organism>
<dbReference type="Proteomes" id="UP000001471">
    <property type="component" value="Unassembled WGS sequence"/>
</dbReference>
<protein>
    <submittedName>
        <fullName evidence="3">Uncharacterized protein</fullName>
    </submittedName>
</protein>
<feature type="signal peptide" evidence="2">
    <location>
        <begin position="1"/>
        <end position="24"/>
    </location>
</feature>
<gene>
    <name evidence="3" type="ORF">PTRG_02364</name>
</gene>
<evidence type="ECO:0000313" key="4">
    <source>
        <dbReference type="Proteomes" id="UP000001471"/>
    </source>
</evidence>
<sequence>MQPIHPFSKAASVPLLAFPFQALAQSTYTNTNLTLRFFQTPQDDTCSFTNNSSALTFTTSSTPIVGHCFDFATLFGGNTTQGFANQSQNIINSFDDTSNAGIHWQLENLDTYDPQGNYSSLLYRQHLAFAIDDEDKPGHYANLLVNIFPSKGCSELDPKNSSRLLPWYGFTCWSENEGKCGTTEYPIGSFYVWDQDREEKEKDSGDCYLFARMGASARVSASLWGAVGAVVGTVFAVCVRV</sequence>